<feature type="domain" description="Thioredoxin" evidence="6">
    <location>
        <begin position="38"/>
        <end position="176"/>
    </location>
</feature>
<evidence type="ECO:0000256" key="1">
    <source>
        <dbReference type="ARBA" id="ARBA00004196"/>
    </source>
</evidence>
<keyword evidence="4" id="KW-1015">Disulfide bond</keyword>
<keyword evidence="3" id="KW-0812">Transmembrane</keyword>
<keyword evidence="2" id="KW-0201">Cytochrome c-type biogenesis</keyword>
<sequence>MAKPDKKRSRLIFRGVVLLLLASAILFSIFSKDKVKVLEVGDKAPDFELVDTEGNVHRLSDFKGQGVFLNFWGTWCPPCKKEMPYIEDQYKAFSKKGVHVMSVNIAESKLKVDSFREQYGLTFPVVIDKTRDVRDLYNVVPLPTTFLIDKDGKIVKIIKQEMSEEEIISLMESVLPQ</sequence>
<name>A0ABR8U6K8_9BACL</name>
<evidence type="ECO:0000256" key="2">
    <source>
        <dbReference type="ARBA" id="ARBA00022748"/>
    </source>
</evidence>
<dbReference type="InterPro" id="IPR017937">
    <property type="entry name" value="Thioredoxin_CS"/>
</dbReference>
<comment type="caution">
    <text evidence="7">The sequence shown here is derived from an EMBL/GenBank/DDBJ whole genome shotgun (WGS) entry which is preliminary data.</text>
</comment>
<dbReference type="InterPro" id="IPR000866">
    <property type="entry name" value="AhpC/TSA"/>
</dbReference>
<dbReference type="CDD" id="cd02966">
    <property type="entry name" value="TlpA_like_family"/>
    <property type="match status" value="1"/>
</dbReference>
<evidence type="ECO:0000313" key="7">
    <source>
        <dbReference type="EMBL" id="MBD7983652.1"/>
    </source>
</evidence>
<dbReference type="Pfam" id="PF00578">
    <property type="entry name" value="AhpC-TSA"/>
    <property type="match status" value="1"/>
</dbReference>
<evidence type="ECO:0000256" key="3">
    <source>
        <dbReference type="ARBA" id="ARBA00022968"/>
    </source>
</evidence>
<proteinExistence type="predicted"/>
<dbReference type="InterPro" id="IPR013766">
    <property type="entry name" value="Thioredoxin_domain"/>
</dbReference>
<keyword evidence="3" id="KW-0735">Signal-anchor</keyword>
<dbReference type="NCBIfam" id="NF002854">
    <property type="entry name" value="PRK03147.1"/>
    <property type="match status" value="1"/>
</dbReference>
<gene>
    <name evidence="7" type="primary">resA</name>
    <name evidence="7" type="ORF">H9649_03570</name>
</gene>
<evidence type="ECO:0000259" key="6">
    <source>
        <dbReference type="PROSITE" id="PS51352"/>
    </source>
</evidence>
<organism evidence="7 8">
    <name type="scientific">Sporosarcina quadrami</name>
    <dbReference type="NCBI Taxonomy" id="2762234"/>
    <lineage>
        <taxon>Bacteria</taxon>
        <taxon>Bacillati</taxon>
        <taxon>Bacillota</taxon>
        <taxon>Bacilli</taxon>
        <taxon>Bacillales</taxon>
        <taxon>Caryophanaceae</taxon>
        <taxon>Sporosarcina</taxon>
    </lineage>
</organism>
<dbReference type="RefSeq" id="WP_191693340.1">
    <property type="nucleotide sequence ID" value="NZ_JACSQN010000002.1"/>
</dbReference>
<accession>A0ABR8U6K8</accession>
<comment type="subcellular location">
    <subcellularLocation>
        <location evidence="1">Cell envelope</location>
    </subcellularLocation>
</comment>
<evidence type="ECO:0000313" key="8">
    <source>
        <dbReference type="Proteomes" id="UP000626786"/>
    </source>
</evidence>
<evidence type="ECO:0000256" key="5">
    <source>
        <dbReference type="ARBA" id="ARBA00023284"/>
    </source>
</evidence>
<protein>
    <submittedName>
        <fullName evidence="7">Thiol-disulfide oxidoreductase ResA</fullName>
    </submittedName>
</protein>
<evidence type="ECO:0000256" key="4">
    <source>
        <dbReference type="ARBA" id="ARBA00023157"/>
    </source>
</evidence>
<dbReference type="Proteomes" id="UP000626786">
    <property type="component" value="Unassembled WGS sequence"/>
</dbReference>
<dbReference type="InterPro" id="IPR036249">
    <property type="entry name" value="Thioredoxin-like_sf"/>
</dbReference>
<dbReference type="SUPFAM" id="SSF52833">
    <property type="entry name" value="Thioredoxin-like"/>
    <property type="match status" value="1"/>
</dbReference>
<keyword evidence="5" id="KW-0676">Redox-active center</keyword>
<dbReference type="PROSITE" id="PS51352">
    <property type="entry name" value="THIOREDOXIN_2"/>
    <property type="match status" value="1"/>
</dbReference>
<dbReference type="Gene3D" id="3.40.30.10">
    <property type="entry name" value="Glutaredoxin"/>
    <property type="match status" value="1"/>
</dbReference>
<reference evidence="7 8" key="1">
    <citation type="submission" date="2020-08" db="EMBL/GenBank/DDBJ databases">
        <title>A Genomic Blueprint of the Chicken Gut Microbiome.</title>
        <authorList>
            <person name="Gilroy R."/>
            <person name="Ravi A."/>
            <person name="Getino M."/>
            <person name="Pursley I."/>
            <person name="Horton D.L."/>
            <person name="Alikhan N.-F."/>
            <person name="Baker D."/>
            <person name="Gharbi K."/>
            <person name="Hall N."/>
            <person name="Watson M."/>
            <person name="Adriaenssens E.M."/>
            <person name="Foster-Nyarko E."/>
            <person name="Jarju S."/>
            <person name="Secka A."/>
            <person name="Antonio M."/>
            <person name="Oren A."/>
            <person name="Chaudhuri R."/>
            <person name="La Ragione R.M."/>
            <person name="Hildebrand F."/>
            <person name="Pallen M.J."/>
        </authorList>
    </citation>
    <scope>NUCLEOTIDE SEQUENCE [LARGE SCALE GENOMIC DNA]</scope>
    <source>
        <strain evidence="7 8">Sa2YVA2</strain>
    </source>
</reference>
<dbReference type="EMBL" id="JACSQN010000002">
    <property type="protein sequence ID" value="MBD7983652.1"/>
    <property type="molecule type" value="Genomic_DNA"/>
</dbReference>
<keyword evidence="8" id="KW-1185">Reference proteome</keyword>
<dbReference type="PROSITE" id="PS00194">
    <property type="entry name" value="THIOREDOXIN_1"/>
    <property type="match status" value="1"/>
</dbReference>
<dbReference type="PANTHER" id="PTHR42852:SF6">
    <property type="entry name" value="THIOL:DISULFIDE INTERCHANGE PROTEIN DSBE"/>
    <property type="match status" value="1"/>
</dbReference>
<dbReference type="InterPro" id="IPR050553">
    <property type="entry name" value="Thioredoxin_ResA/DsbE_sf"/>
</dbReference>
<dbReference type="PANTHER" id="PTHR42852">
    <property type="entry name" value="THIOL:DISULFIDE INTERCHANGE PROTEIN DSBE"/>
    <property type="match status" value="1"/>
</dbReference>